<feature type="compositionally biased region" description="Basic and acidic residues" evidence="1">
    <location>
        <begin position="327"/>
        <end position="338"/>
    </location>
</feature>
<feature type="region of interest" description="Disordered" evidence="1">
    <location>
        <begin position="296"/>
        <end position="358"/>
    </location>
</feature>
<dbReference type="SUPFAM" id="SSF51045">
    <property type="entry name" value="WW domain"/>
    <property type="match status" value="2"/>
</dbReference>
<feature type="region of interest" description="Disordered" evidence="1">
    <location>
        <begin position="580"/>
        <end position="663"/>
    </location>
</feature>
<accession>A0A8D8Q972</accession>
<dbReference type="InterPro" id="IPR053076">
    <property type="entry name" value="WW_domain_protein"/>
</dbReference>
<dbReference type="PROSITE" id="PS50020">
    <property type="entry name" value="WW_DOMAIN_2"/>
    <property type="match status" value="2"/>
</dbReference>
<feature type="region of interest" description="Disordered" evidence="1">
    <location>
        <begin position="400"/>
        <end position="419"/>
    </location>
</feature>
<feature type="region of interest" description="Disordered" evidence="1">
    <location>
        <begin position="116"/>
        <end position="266"/>
    </location>
</feature>
<feature type="compositionally biased region" description="Basic and acidic residues" evidence="1">
    <location>
        <begin position="120"/>
        <end position="137"/>
    </location>
</feature>
<dbReference type="InterPro" id="IPR036020">
    <property type="entry name" value="WW_dom_sf"/>
</dbReference>
<feature type="domain" description="WW" evidence="2">
    <location>
        <begin position="525"/>
        <end position="559"/>
    </location>
</feature>
<feature type="compositionally biased region" description="Pro residues" evidence="1">
    <location>
        <begin position="588"/>
        <end position="662"/>
    </location>
</feature>
<dbReference type="PANTHER" id="PTHR46697">
    <property type="entry name" value="FORMIN-BINDING PROTEIN 4"/>
    <property type="match status" value="1"/>
</dbReference>
<feature type="region of interest" description="Disordered" evidence="1">
    <location>
        <begin position="1"/>
        <end position="37"/>
    </location>
</feature>
<evidence type="ECO:0000256" key="1">
    <source>
        <dbReference type="SAM" id="MobiDB-lite"/>
    </source>
</evidence>
<proteinExistence type="predicted"/>
<protein>
    <submittedName>
        <fullName evidence="3">Formin-binding protein 4</fullName>
    </submittedName>
</protein>
<sequence>MLNIVDYIDSDEESTPKSSTDTQRRNSHQQTQHARHPVTIADTNVTPPVGVSWQECYDESSGYTYYWNMHNGEVTWEEPEELKQHKAELEKYYQLVEANRRGLAVAAAAVLLNQKAQRQQKQEKEKAPPDKKPKDEKEPESEEDEKIEMITSYGNDTLSDSESDTEKTNCPSQAKKLKLSNESQDVKKSKKNTKSSNSDVVFGPELPQMNYNLSLPPSHIPEVGPQLPSPTAVNESEENALTRLREEASHSDSDSTHEDENKTDEDIIAELKQKALLLKKLGGEMPAELKMILEFDDNSNSNSSPAEESNGIQLLSGYGDESESDNEENKAQSEKKEVQPSSKVVNKKPTTTTTASSLATSVRNFKKLKLSARGKALIQASITTQRARAAKLEVDPPIVDNGVKDNENKAGLGYSQTNSTTTSKTKIMFVKPKEDDEEEDELPMKVDKDSTDNIDGCNVDEFSSLLKSKLSCLCAHEKKQESTLFRIKIQLETLYTAWTEQALSVNYLLSTCTQISKRLKSLEQENLPLGWLAKWDATQSKYYYVNDKENLKQYYYPTVSEGEEDMDLCTTPPHSPLGPKDCGVVVAPPIPGVEDSPPPPPPPTSPLPPPLPPLPPSQPPLPKPPPPSYSPPSIVPPPPSYAPKQVPPPPSYAPKQVPPPPSYIIEIFGGNSI</sequence>
<feature type="domain" description="WW" evidence="2">
    <location>
        <begin position="47"/>
        <end position="81"/>
    </location>
</feature>
<dbReference type="EMBL" id="HBUF01065539">
    <property type="protein sequence ID" value="CAG6627501.1"/>
    <property type="molecule type" value="Transcribed_RNA"/>
</dbReference>
<feature type="compositionally biased region" description="Basic and acidic residues" evidence="1">
    <location>
        <begin position="243"/>
        <end position="260"/>
    </location>
</feature>
<dbReference type="Gene3D" id="2.20.70.10">
    <property type="match status" value="1"/>
</dbReference>
<evidence type="ECO:0000259" key="2">
    <source>
        <dbReference type="PROSITE" id="PS50020"/>
    </source>
</evidence>
<name>A0A8D8Q972_9HEMI</name>
<dbReference type="InterPro" id="IPR001202">
    <property type="entry name" value="WW_dom"/>
</dbReference>
<dbReference type="CDD" id="cd00201">
    <property type="entry name" value="WW"/>
    <property type="match status" value="1"/>
</dbReference>
<organism evidence="3">
    <name type="scientific">Cacopsylla melanoneura</name>
    <dbReference type="NCBI Taxonomy" id="428564"/>
    <lineage>
        <taxon>Eukaryota</taxon>
        <taxon>Metazoa</taxon>
        <taxon>Ecdysozoa</taxon>
        <taxon>Arthropoda</taxon>
        <taxon>Hexapoda</taxon>
        <taxon>Insecta</taxon>
        <taxon>Pterygota</taxon>
        <taxon>Neoptera</taxon>
        <taxon>Paraneoptera</taxon>
        <taxon>Hemiptera</taxon>
        <taxon>Sternorrhyncha</taxon>
        <taxon>Psylloidea</taxon>
        <taxon>Psyllidae</taxon>
        <taxon>Psyllinae</taxon>
        <taxon>Cacopsylla</taxon>
    </lineage>
</organism>
<evidence type="ECO:0000313" key="3">
    <source>
        <dbReference type="EMBL" id="CAG6627501.1"/>
    </source>
</evidence>
<dbReference type="AlphaFoldDB" id="A0A8D8Q972"/>
<dbReference type="SMART" id="SM00456">
    <property type="entry name" value="WW"/>
    <property type="match status" value="2"/>
</dbReference>
<reference evidence="3" key="1">
    <citation type="submission" date="2021-05" db="EMBL/GenBank/DDBJ databases">
        <authorList>
            <person name="Alioto T."/>
            <person name="Alioto T."/>
            <person name="Gomez Garrido J."/>
        </authorList>
    </citation>
    <scope>NUCLEOTIDE SEQUENCE</scope>
</reference>
<dbReference type="Pfam" id="PF00397">
    <property type="entry name" value="WW"/>
    <property type="match status" value="1"/>
</dbReference>
<dbReference type="PANTHER" id="PTHR46697:SF1">
    <property type="entry name" value="FORMIN-BINDING PROTEIN 4"/>
    <property type="match status" value="1"/>
</dbReference>